<proteinExistence type="predicted"/>
<sequence length="131" mass="14912">MLFQKIQAALFSLFIIPFVLPLVLPDAFELPYWQSVLVYALFAVPVVFLYGTTMSLLSGYLSEKTPFRSKRMTSFLYHLIGGWLFVIPYGLLFDLSIFETGLFNFASLLGVLSATVFFIIDQLLGHYFKTS</sequence>
<feature type="transmembrane region" description="Helical" evidence="1">
    <location>
        <begin position="74"/>
        <end position="93"/>
    </location>
</feature>
<evidence type="ECO:0000313" key="2">
    <source>
        <dbReference type="EMBL" id="STO07990.1"/>
    </source>
</evidence>
<organism evidence="2 3">
    <name type="scientific">Exiguobacterium aurantiacum</name>
    <dbReference type="NCBI Taxonomy" id="33987"/>
    <lineage>
        <taxon>Bacteria</taxon>
        <taxon>Bacillati</taxon>
        <taxon>Bacillota</taxon>
        <taxon>Bacilli</taxon>
        <taxon>Bacillales</taxon>
        <taxon>Bacillales Family XII. Incertae Sedis</taxon>
        <taxon>Exiguobacterium</taxon>
    </lineage>
</organism>
<feature type="transmembrane region" description="Helical" evidence="1">
    <location>
        <begin position="37"/>
        <end position="62"/>
    </location>
</feature>
<gene>
    <name evidence="2" type="ORF">NCTC13163_01351</name>
</gene>
<keyword evidence="1" id="KW-0812">Transmembrane</keyword>
<dbReference type="EMBL" id="UGGP01000001">
    <property type="protein sequence ID" value="STO07990.1"/>
    <property type="molecule type" value="Genomic_DNA"/>
</dbReference>
<dbReference type="Proteomes" id="UP000254060">
    <property type="component" value="Unassembled WGS sequence"/>
</dbReference>
<dbReference type="STRING" id="1397694.GCA_000702585_01855"/>
<reference evidence="2 3" key="1">
    <citation type="submission" date="2018-06" db="EMBL/GenBank/DDBJ databases">
        <authorList>
            <consortium name="Pathogen Informatics"/>
            <person name="Doyle S."/>
        </authorList>
    </citation>
    <scope>NUCLEOTIDE SEQUENCE [LARGE SCALE GENOMIC DNA]</scope>
    <source>
        <strain evidence="2 3">NCTC13163</strain>
    </source>
</reference>
<dbReference type="OrthoDB" id="2356486at2"/>
<protein>
    <submittedName>
        <fullName evidence="2">Uncharacterized protein</fullName>
    </submittedName>
</protein>
<dbReference type="AlphaFoldDB" id="A0A377FT47"/>
<name>A0A377FT47_9BACL</name>
<accession>A0A377FT47</accession>
<feature type="transmembrane region" description="Helical" evidence="1">
    <location>
        <begin position="105"/>
        <end position="124"/>
    </location>
</feature>
<dbReference type="RefSeq" id="WP_029334879.1">
    <property type="nucleotide sequence ID" value="NZ_UGGP01000001.1"/>
</dbReference>
<evidence type="ECO:0000313" key="3">
    <source>
        <dbReference type="Proteomes" id="UP000254060"/>
    </source>
</evidence>
<keyword evidence="1" id="KW-0472">Membrane</keyword>
<evidence type="ECO:0000256" key="1">
    <source>
        <dbReference type="SAM" id="Phobius"/>
    </source>
</evidence>
<keyword evidence="1" id="KW-1133">Transmembrane helix</keyword>